<name>A0ABR4I666_9EURO</name>
<proteinExistence type="predicted"/>
<organism evidence="1 2">
    <name type="scientific">Aspergillus cavernicola</name>
    <dbReference type="NCBI Taxonomy" id="176166"/>
    <lineage>
        <taxon>Eukaryota</taxon>
        <taxon>Fungi</taxon>
        <taxon>Dikarya</taxon>
        <taxon>Ascomycota</taxon>
        <taxon>Pezizomycotina</taxon>
        <taxon>Eurotiomycetes</taxon>
        <taxon>Eurotiomycetidae</taxon>
        <taxon>Eurotiales</taxon>
        <taxon>Aspergillaceae</taxon>
        <taxon>Aspergillus</taxon>
        <taxon>Aspergillus subgen. Nidulantes</taxon>
    </lineage>
</organism>
<protein>
    <submittedName>
        <fullName evidence="1">Uncharacterized protein</fullName>
    </submittedName>
</protein>
<reference evidence="1 2" key="1">
    <citation type="submission" date="2024-07" db="EMBL/GenBank/DDBJ databases">
        <title>Section-level genome sequencing and comparative genomics of Aspergillus sections Usti and Cavernicolus.</title>
        <authorList>
            <consortium name="Lawrence Berkeley National Laboratory"/>
            <person name="Nybo J.L."/>
            <person name="Vesth T.C."/>
            <person name="Theobald S."/>
            <person name="Frisvad J.C."/>
            <person name="Larsen T.O."/>
            <person name="Kjaerboelling I."/>
            <person name="Rothschild-Mancinelli K."/>
            <person name="Lyhne E.K."/>
            <person name="Kogle M.E."/>
            <person name="Barry K."/>
            <person name="Clum A."/>
            <person name="Na H."/>
            <person name="Ledsgaard L."/>
            <person name="Lin J."/>
            <person name="Lipzen A."/>
            <person name="Kuo A."/>
            <person name="Riley R."/>
            <person name="Mondo S."/>
            <person name="LaButti K."/>
            <person name="Haridas S."/>
            <person name="Pangalinan J."/>
            <person name="Salamov A.A."/>
            <person name="Simmons B.A."/>
            <person name="Magnuson J.K."/>
            <person name="Chen J."/>
            <person name="Drula E."/>
            <person name="Henrissat B."/>
            <person name="Wiebenga A."/>
            <person name="Lubbers R.J."/>
            <person name="Gomes A.C."/>
            <person name="Makela M.R."/>
            <person name="Stajich J."/>
            <person name="Grigoriev I.V."/>
            <person name="Mortensen U.H."/>
            <person name="De vries R.P."/>
            <person name="Baker S.E."/>
            <person name="Andersen M.R."/>
        </authorList>
    </citation>
    <scope>NUCLEOTIDE SEQUENCE [LARGE SCALE GENOMIC DNA]</scope>
    <source>
        <strain evidence="1 2">CBS 600.67</strain>
    </source>
</reference>
<evidence type="ECO:0000313" key="1">
    <source>
        <dbReference type="EMBL" id="KAL2823142.1"/>
    </source>
</evidence>
<gene>
    <name evidence="1" type="ORF">BDW59DRAFT_148994</name>
</gene>
<comment type="caution">
    <text evidence="1">The sequence shown here is derived from an EMBL/GenBank/DDBJ whole genome shotgun (WGS) entry which is preliminary data.</text>
</comment>
<dbReference type="EMBL" id="JBFXLS010000055">
    <property type="protein sequence ID" value="KAL2823142.1"/>
    <property type="molecule type" value="Genomic_DNA"/>
</dbReference>
<accession>A0ABR4I666</accession>
<keyword evidence="2" id="KW-1185">Reference proteome</keyword>
<sequence length="76" mass="8593">MIVRLCHATGTHDPALWYKAPWANEKDVQACTYGVHRSTVTSILCIYFLWLPSANSSARTDNLTKEHDPIILHSIL</sequence>
<evidence type="ECO:0000313" key="2">
    <source>
        <dbReference type="Proteomes" id="UP001610335"/>
    </source>
</evidence>
<dbReference type="Proteomes" id="UP001610335">
    <property type="component" value="Unassembled WGS sequence"/>
</dbReference>